<evidence type="ECO:0000313" key="2">
    <source>
        <dbReference type="EMBL" id="KAH7964430.1"/>
    </source>
</evidence>
<reference evidence="2" key="1">
    <citation type="journal article" date="2020" name="Cell">
        <title>Large-Scale Comparative Analyses of Tick Genomes Elucidate Their Genetic Diversity and Vector Capacities.</title>
        <authorList>
            <consortium name="Tick Genome and Microbiome Consortium (TIGMIC)"/>
            <person name="Jia N."/>
            <person name="Wang J."/>
            <person name="Shi W."/>
            <person name="Du L."/>
            <person name="Sun Y."/>
            <person name="Zhan W."/>
            <person name="Jiang J.F."/>
            <person name="Wang Q."/>
            <person name="Zhang B."/>
            <person name="Ji P."/>
            <person name="Bell-Sakyi L."/>
            <person name="Cui X.M."/>
            <person name="Yuan T.T."/>
            <person name="Jiang B.G."/>
            <person name="Yang W.F."/>
            <person name="Lam T.T."/>
            <person name="Chang Q.C."/>
            <person name="Ding S.J."/>
            <person name="Wang X.J."/>
            <person name="Zhu J.G."/>
            <person name="Ruan X.D."/>
            <person name="Zhao L."/>
            <person name="Wei J.T."/>
            <person name="Ye R.Z."/>
            <person name="Que T.C."/>
            <person name="Du C.H."/>
            <person name="Zhou Y.H."/>
            <person name="Cheng J.X."/>
            <person name="Dai P.F."/>
            <person name="Guo W.B."/>
            <person name="Han X.H."/>
            <person name="Huang E.J."/>
            <person name="Li L.F."/>
            <person name="Wei W."/>
            <person name="Gao Y.C."/>
            <person name="Liu J.Z."/>
            <person name="Shao H.Z."/>
            <person name="Wang X."/>
            <person name="Wang C.C."/>
            <person name="Yang T.C."/>
            <person name="Huo Q.B."/>
            <person name="Li W."/>
            <person name="Chen H.Y."/>
            <person name="Chen S.E."/>
            <person name="Zhou L.G."/>
            <person name="Ni X.B."/>
            <person name="Tian J.H."/>
            <person name="Sheng Y."/>
            <person name="Liu T."/>
            <person name="Pan Y.S."/>
            <person name="Xia L.Y."/>
            <person name="Li J."/>
            <person name="Zhao F."/>
            <person name="Cao W.C."/>
        </authorList>
    </citation>
    <scope>NUCLEOTIDE SEQUENCE</scope>
    <source>
        <strain evidence="2">Rmic-2018</strain>
    </source>
</reference>
<evidence type="ECO:0000256" key="1">
    <source>
        <dbReference type="SAM" id="MobiDB-lite"/>
    </source>
</evidence>
<sequence>MDSSNKTHNEFPTTTAGADTTTTAAGGTKHRKKHKSRDGKHQHPSATDGHGKSPESAVSTSEGASKTHKGSKKSHETHDDDGAREANKSPGIVATPDAPRPPTQEDADQATLPSTATGPMPSSMVPPSIIPSQPTSTISRPSPARNQPATQKDHAVVPATEERTPDE</sequence>
<dbReference type="Proteomes" id="UP000821866">
    <property type="component" value="Unassembled WGS sequence"/>
</dbReference>
<feature type="compositionally biased region" description="Basic and acidic residues" evidence="1">
    <location>
        <begin position="151"/>
        <end position="167"/>
    </location>
</feature>
<organism evidence="2 3">
    <name type="scientific">Rhipicephalus microplus</name>
    <name type="common">Cattle tick</name>
    <name type="synonym">Boophilus microplus</name>
    <dbReference type="NCBI Taxonomy" id="6941"/>
    <lineage>
        <taxon>Eukaryota</taxon>
        <taxon>Metazoa</taxon>
        <taxon>Ecdysozoa</taxon>
        <taxon>Arthropoda</taxon>
        <taxon>Chelicerata</taxon>
        <taxon>Arachnida</taxon>
        <taxon>Acari</taxon>
        <taxon>Parasitiformes</taxon>
        <taxon>Ixodida</taxon>
        <taxon>Ixodoidea</taxon>
        <taxon>Ixodidae</taxon>
        <taxon>Rhipicephalinae</taxon>
        <taxon>Rhipicephalus</taxon>
        <taxon>Boophilus</taxon>
    </lineage>
</organism>
<name>A0A9J6D0G6_RHIMP</name>
<protein>
    <submittedName>
        <fullName evidence="2">Uncharacterized protein</fullName>
    </submittedName>
</protein>
<gene>
    <name evidence="2" type="ORF">HPB51_027329</name>
</gene>
<reference evidence="2" key="2">
    <citation type="submission" date="2021-09" db="EMBL/GenBank/DDBJ databases">
        <authorList>
            <person name="Jia N."/>
            <person name="Wang J."/>
            <person name="Shi W."/>
            <person name="Du L."/>
            <person name="Sun Y."/>
            <person name="Zhan W."/>
            <person name="Jiang J."/>
            <person name="Wang Q."/>
            <person name="Zhang B."/>
            <person name="Ji P."/>
            <person name="Sakyi L.B."/>
            <person name="Cui X."/>
            <person name="Yuan T."/>
            <person name="Jiang B."/>
            <person name="Yang W."/>
            <person name="Lam T.T.-Y."/>
            <person name="Chang Q."/>
            <person name="Ding S."/>
            <person name="Wang X."/>
            <person name="Zhu J."/>
            <person name="Ruan X."/>
            <person name="Zhao L."/>
            <person name="Wei J."/>
            <person name="Que T."/>
            <person name="Du C."/>
            <person name="Cheng J."/>
            <person name="Dai P."/>
            <person name="Han X."/>
            <person name="Huang E."/>
            <person name="Gao Y."/>
            <person name="Liu J."/>
            <person name="Shao H."/>
            <person name="Ye R."/>
            <person name="Li L."/>
            <person name="Wei W."/>
            <person name="Wang X."/>
            <person name="Wang C."/>
            <person name="Huo Q."/>
            <person name="Li W."/>
            <person name="Guo W."/>
            <person name="Chen H."/>
            <person name="Chen S."/>
            <person name="Zhou L."/>
            <person name="Zhou L."/>
            <person name="Ni X."/>
            <person name="Tian J."/>
            <person name="Zhou Y."/>
            <person name="Sheng Y."/>
            <person name="Liu T."/>
            <person name="Pan Y."/>
            <person name="Xia L."/>
            <person name="Li J."/>
            <person name="Zhao F."/>
            <person name="Cao W."/>
        </authorList>
    </citation>
    <scope>NUCLEOTIDE SEQUENCE</scope>
    <source>
        <strain evidence="2">Rmic-2018</strain>
        <tissue evidence="2">Larvae</tissue>
    </source>
</reference>
<evidence type="ECO:0000313" key="3">
    <source>
        <dbReference type="Proteomes" id="UP000821866"/>
    </source>
</evidence>
<dbReference type="EMBL" id="JABSTU010003954">
    <property type="protein sequence ID" value="KAH7964430.1"/>
    <property type="molecule type" value="Genomic_DNA"/>
</dbReference>
<comment type="caution">
    <text evidence="2">The sequence shown here is derived from an EMBL/GenBank/DDBJ whole genome shotgun (WGS) entry which is preliminary data.</text>
</comment>
<accession>A0A9J6D0G6</accession>
<feature type="compositionally biased region" description="Low complexity" evidence="1">
    <location>
        <begin position="119"/>
        <end position="143"/>
    </location>
</feature>
<feature type="compositionally biased region" description="Basic and acidic residues" evidence="1">
    <location>
        <begin position="73"/>
        <end position="87"/>
    </location>
</feature>
<dbReference type="AlphaFoldDB" id="A0A9J6D0G6"/>
<feature type="compositionally biased region" description="Basic residues" evidence="1">
    <location>
        <begin position="28"/>
        <end position="43"/>
    </location>
</feature>
<proteinExistence type="predicted"/>
<keyword evidence="3" id="KW-1185">Reference proteome</keyword>
<feature type="region of interest" description="Disordered" evidence="1">
    <location>
        <begin position="1"/>
        <end position="167"/>
    </location>
</feature>
<feature type="compositionally biased region" description="Low complexity" evidence="1">
    <location>
        <begin position="13"/>
        <end position="27"/>
    </location>
</feature>